<dbReference type="Proteomes" id="UP001487305">
    <property type="component" value="Unassembled WGS sequence"/>
</dbReference>
<keyword evidence="2" id="KW-1185">Reference proteome</keyword>
<accession>A0ABV1JBC0</accession>
<protein>
    <recommendedName>
        <fullName evidence="3">Transposase</fullName>
    </recommendedName>
</protein>
<evidence type="ECO:0000313" key="1">
    <source>
        <dbReference type="EMBL" id="MEQ3361962.1"/>
    </source>
</evidence>
<organism evidence="1 2">
    <name type="scientific">Raoultibacter massiliensis</name>
    <dbReference type="NCBI Taxonomy" id="1852371"/>
    <lineage>
        <taxon>Bacteria</taxon>
        <taxon>Bacillati</taxon>
        <taxon>Actinomycetota</taxon>
        <taxon>Coriobacteriia</taxon>
        <taxon>Eggerthellales</taxon>
        <taxon>Eggerthellaceae</taxon>
        <taxon>Raoultibacter</taxon>
    </lineage>
</organism>
<dbReference type="RefSeq" id="WP_180963421.1">
    <property type="nucleotide sequence ID" value="NZ_JBBNOP010000002.1"/>
</dbReference>
<reference evidence="1 2" key="1">
    <citation type="submission" date="2024-04" db="EMBL/GenBank/DDBJ databases">
        <title>Human intestinal bacterial collection.</title>
        <authorList>
            <person name="Pauvert C."/>
            <person name="Hitch T.C.A."/>
            <person name="Clavel T."/>
        </authorList>
    </citation>
    <scope>NUCLEOTIDE SEQUENCE [LARGE SCALE GENOMIC DNA]</scope>
    <source>
        <strain evidence="1 2">CLA-KB-H42</strain>
    </source>
</reference>
<evidence type="ECO:0008006" key="3">
    <source>
        <dbReference type="Google" id="ProtNLM"/>
    </source>
</evidence>
<evidence type="ECO:0000313" key="2">
    <source>
        <dbReference type="Proteomes" id="UP001487305"/>
    </source>
</evidence>
<dbReference type="EMBL" id="JBBNOP010000002">
    <property type="protein sequence ID" value="MEQ3361962.1"/>
    <property type="molecule type" value="Genomic_DNA"/>
</dbReference>
<comment type="caution">
    <text evidence="1">The sequence shown here is derived from an EMBL/GenBank/DDBJ whole genome shotgun (WGS) entry which is preliminary data.</text>
</comment>
<name>A0ABV1JBC0_9ACTN</name>
<sequence length="52" mass="6032">MITVTKWQINSGKDINGIAHVVAGRLGKRLRYKDPEFTHKCLELRRLLLGRE</sequence>
<gene>
    <name evidence="1" type="ORF">AAA083_03100</name>
</gene>
<proteinExistence type="predicted"/>